<dbReference type="GO" id="GO:0005886">
    <property type="term" value="C:plasma membrane"/>
    <property type="evidence" value="ECO:0007669"/>
    <property type="project" value="UniProtKB-SubCell"/>
</dbReference>
<feature type="transmembrane region" description="Helical" evidence="12">
    <location>
        <begin position="416"/>
        <end position="438"/>
    </location>
</feature>
<dbReference type="NCBIfam" id="TIGR00813">
    <property type="entry name" value="sss"/>
    <property type="match status" value="1"/>
</dbReference>
<evidence type="ECO:0000256" key="10">
    <source>
        <dbReference type="ARBA" id="ARBA00023201"/>
    </source>
</evidence>
<organism evidence="13 14">
    <name type="scientific">Tenebrio molitor</name>
    <name type="common">Yellow mealworm beetle</name>
    <dbReference type="NCBI Taxonomy" id="7067"/>
    <lineage>
        <taxon>Eukaryota</taxon>
        <taxon>Metazoa</taxon>
        <taxon>Ecdysozoa</taxon>
        <taxon>Arthropoda</taxon>
        <taxon>Hexapoda</taxon>
        <taxon>Insecta</taxon>
        <taxon>Pterygota</taxon>
        <taxon>Neoptera</taxon>
        <taxon>Endopterygota</taxon>
        <taxon>Coleoptera</taxon>
        <taxon>Polyphaga</taxon>
        <taxon>Cucujiformia</taxon>
        <taxon>Tenebrionidae</taxon>
        <taxon>Tenebrio</taxon>
    </lineage>
</organism>
<feature type="transmembrane region" description="Helical" evidence="12">
    <location>
        <begin position="156"/>
        <end position="181"/>
    </location>
</feature>
<evidence type="ECO:0000256" key="9">
    <source>
        <dbReference type="ARBA" id="ARBA00023136"/>
    </source>
</evidence>
<keyword evidence="14" id="KW-1185">Reference proteome</keyword>
<evidence type="ECO:0000256" key="12">
    <source>
        <dbReference type="SAM" id="Phobius"/>
    </source>
</evidence>
<name>A0A8J6H8N2_TENMO</name>
<evidence type="ECO:0000313" key="13">
    <source>
        <dbReference type="EMBL" id="KAH0814105.1"/>
    </source>
</evidence>
<feature type="transmembrane region" description="Helical" evidence="12">
    <location>
        <begin position="571"/>
        <end position="589"/>
    </location>
</feature>
<dbReference type="Proteomes" id="UP000719412">
    <property type="component" value="Unassembled WGS sequence"/>
</dbReference>
<reference evidence="13" key="1">
    <citation type="journal article" date="2020" name="J Insects Food Feed">
        <title>The yellow mealworm (Tenebrio molitor) genome: a resource for the emerging insects as food and feed industry.</title>
        <authorList>
            <person name="Eriksson T."/>
            <person name="Andere A."/>
            <person name="Kelstrup H."/>
            <person name="Emery V."/>
            <person name="Picard C."/>
        </authorList>
    </citation>
    <scope>NUCLEOTIDE SEQUENCE</scope>
    <source>
        <strain evidence="13">Stoneville</strain>
        <tissue evidence="13">Whole head</tissue>
    </source>
</reference>
<comment type="caution">
    <text evidence="13">The sequence shown here is derived from an EMBL/GenBank/DDBJ whole genome shotgun (WGS) entry which is preliminary data.</text>
</comment>
<dbReference type="EMBL" id="JABDTM020024629">
    <property type="protein sequence ID" value="KAH0814105.1"/>
    <property type="molecule type" value="Genomic_DNA"/>
</dbReference>
<feature type="transmembrane region" description="Helical" evidence="12">
    <location>
        <begin position="610"/>
        <end position="633"/>
    </location>
</feature>
<protein>
    <recommendedName>
        <fullName evidence="15">Sodium-coupled monocarboxylate transporter 1</fullName>
    </recommendedName>
</protein>
<evidence type="ECO:0000313" key="14">
    <source>
        <dbReference type="Proteomes" id="UP000719412"/>
    </source>
</evidence>
<evidence type="ECO:0000256" key="2">
    <source>
        <dbReference type="ARBA" id="ARBA00006434"/>
    </source>
</evidence>
<dbReference type="GO" id="GO:0006814">
    <property type="term" value="P:sodium ion transport"/>
    <property type="evidence" value="ECO:0007669"/>
    <property type="project" value="UniProtKB-KW"/>
</dbReference>
<keyword evidence="9 12" id="KW-0472">Membrane</keyword>
<feature type="transmembrane region" description="Helical" evidence="12">
    <location>
        <begin position="345"/>
        <end position="364"/>
    </location>
</feature>
<evidence type="ECO:0008006" key="15">
    <source>
        <dbReference type="Google" id="ProtNLM"/>
    </source>
</evidence>
<dbReference type="PANTHER" id="PTHR42985:SF21">
    <property type="entry name" value="SODIUM-DEPENDENT MULTIVITAMIN TRANSPORTER-LIKE PROTEIN"/>
    <property type="match status" value="1"/>
</dbReference>
<evidence type="ECO:0000256" key="8">
    <source>
        <dbReference type="ARBA" id="ARBA00023065"/>
    </source>
</evidence>
<sequence>MAGIHQSCVQKYLSVPTFNQSRLTVVFFTIGLMVVTSCSVFIGLTMYARYADCDPFTTGAVKKNDQLLPYFIMDVASHIPGLSGLFIAGIFCAALSTSSAFLNCVAGTLYEDFVLKVTGPIDDDKRAAYILKFLVCIVGVLCTLLVFIVERLGGILPLAVSLSGVTAGPLLGMFTLGILFPKATSKGVLYGSIIGMLFSSWIIIMTQYYKAQGILVDVPRPTSIQGCLANRTTPAPLMTTITSITNITYSHEFGQEDFEEPEKYKPFILFRISFYYYTPVAFLVTIVVGLLISYTLGSDDPPVHRDLLSPVIHFMLSDDHQEQKTKEYYSVDKALHLVSFSWYDYSLFCVMLSLSAFIGIYFGCFGTKQSSANEYLMGDKKMKIFPISVSLIASHVSGVTLLAIPADIYRFGAGFWLMVPILVIMSAVIIYVYLPVFYKLQITSTYEYLERRFDSTNRVFASFLFTLGLFLYLPIIIYLPALALSAATGLNIHYITPVVCGVCIFYTTLGGLKAVVWTDTLQFTITTGALFTVTVIGIRSAGGVGAIWNKALEGDRLDIFDFDPDPTRRDTFWIVLVGTSVFWLSMAGIHQSCVQKYLSVPTFNQSRLTVVFFTIGLMVVTSCSVFIGLTMYARYADCDPFTTGAVKKNDQLLPYFIMDLGHCTKTSS</sequence>
<gene>
    <name evidence="13" type="ORF">GEV33_008686</name>
</gene>
<accession>A0A8J6H8N2</accession>
<keyword evidence="5 12" id="KW-0812">Transmembrane</keyword>
<feature type="transmembrane region" description="Helical" evidence="12">
    <location>
        <begin position="494"/>
        <end position="516"/>
    </location>
</feature>
<comment type="similarity">
    <text evidence="2 11">Belongs to the sodium:solute symporter (SSF) (TC 2.A.21) family.</text>
</comment>
<proteinExistence type="inferred from homology"/>
<feature type="transmembrane region" description="Helical" evidence="12">
    <location>
        <begin position="187"/>
        <end position="204"/>
    </location>
</feature>
<dbReference type="GO" id="GO:0015293">
    <property type="term" value="F:symporter activity"/>
    <property type="evidence" value="ECO:0007669"/>
    <property type="project" value="TreeGrafter"/>
</dbReference>
<feature type="transmembrane region" description="Helical" evidence="12">
    <location>
        <begin position="129"/>
        <end position="149"/>
    </location>
</feature>
<feature type="transmembrane region" description="Helical" evidence="12">
    <location>
        <begin position="85"/>
        <end position="109"/>
    </location>
</feature>
<feature type="transmembrane region" description="Helical" evidence="12">
    <location>
        <begin position="274"/>
        <end position="296"/>
    </location>
</feature>
<comment type="subcellular location">
    <subcellularLocation>
        <location evidence="1">Cell membrane</location>
        <topology evidence="1">Multi-pass membrane protein</topology>
    </subcellularLocation>
</comment>
<keyword evidence="6 12" id="KW-1133">Transmembrane helix</keyword>
<keyword evidence="10" id="KW-0739">Sodium transport</keyword>
<feature type="transmembrane region" description="Helical" evidence="12">
    <location>
        <begin position="23"/>
        <end position="44"/>
    </location>
</feature>
<dbReference type="InterPro" id="IPR038377">
    <property type="entry name" value="Na/Glc_symporter_sf"/>
</dbReference>
<evidence type="ECO:0000256" key="3">
    <source>
        <dbReference type="ARBA" id="ARBA00022448"/>
    </source>
</evidence>
<evidence type="ECO:0000256" key="6">
    <source>
        <dbReference type="ARBA" id="ARBA00022989"/>
    </source>
</evidence>
<dbReference type="InterPro" id="IPR051163">
    <property type="entry name" value="Sodium:Solute_Symporter_SSF"/>
</dbReference>
<dbReference type="Gene3D" id="1.20.1730.10">
    <property type="entry name" value="Sodium/glucose cotransporter"/>
    <property type="match status" value="2"/>
</dbReference>
<evidence type="ECO:0000256" key="5">
    <source>
        <dbReference type="ARBA" id="ARBA00022692"/>
    </source>
</evidence>
<keyword evidence="8" id="KW-0406">Ion transport</keyword>
<feature type="transmembrane region" description="Helical" evidence="12">
    <location>
        <begin position="384"/>
        <end position="404"/>
    </location>
</feature>
<keyword evidence="7" id="KW-0915">Sodium</keyword>
<dbReference type="Pfam" id="PF00474">
    <property type="entry name" value="SSF"/>
    <property type="match status" value="2"/>
</dbReference>
<evidence type="ECO:0000256" key="11">
    <source>
        <dbReference type="RuleBase" id="RU362091"/>
    </source>
</evidence>
<evidence type="ECO:0000256" key="1">
    <source>
        <dbReference type="ARBA" id="ARBA00004651"/>
    </source>
</evidence>
<feature type="transmembrane region" description="Helical" evidence="12">
    <location>
        <begin position="528"/>
        <end position="551"/>
    </location>
</feature>
<dbReference type="AlphaFoldDB" id="A0A8J6H8N2"/>
<feature type="transmembrane region" description="Helical" evidence="12">
    <location>
        <begin position="459"/>
        <end position="482"/>
    </location>
</feature>
<keyword evidence="3" id="KW-0813">Transport</keyword>
<dbReference type="PANTHER" id="PTHR42985">
    <property type="entry name" value="SODIUM-COUPLED MONOCARBOXYLATE TRANSPORTER"/>
    <property type="match status" value="1"/>
</dbReference>
<dbReference type="InterPro" id="IPR001734">
    <property type="entry name" value="Na/solute_symporter"/>
</dbReference>
<keyword evidence="4" id="KW-1003">Cell membrane</keyword>
<evidence type="ECO:0000256" key="7">
    <source>
        <dbReference type="ARBA" id="ARBA00023053"/>
    </source>
</evidence>
<reference evidence="13" key="2">
    <citation type="submission" date="2021-08" db="EMBL/GenBank/DDBJ databases">
        <authorList>
            <person name="Eriksson T."/>
        </authorList>
    </citation>
    <scope>NUCLEOTIDE SEQUENCE</scope>
    <source>
        <strain evidence="13">Stoneville</strain>
        <tissue evidence="13">Whole head</tissue>
    </source>
</reference>
<evidence type="ECO:0000256" key="4">
    <source>
        <dbReference type="ARBA" id="ARBA00022475"/>
    </source>
</evidence>
<dbReference type="PROSITE" id="PS50283">
    <property type="entry name" value="NA_SOLUT_SYMP_3"/>
    <property type="match status" value="2"/>
</dbReference>